<name>A0A553PJA3_TIGCA</name>
<evidence type="ECO:0000256" key="1">
    <source>
        <dbReference type="ARBA" id="ARBA00004626"/>
    </source>
</evidence>
<dbReference type="CDD" id="cd01850">
    <property type="entry name" value="CDC_Septin"/>
    <property type="match status" value="1"/>
</dbReference>
<keyword evidence="4" id="KW-0175">Coiled coil</keyword>
<evidence type="ECO:0000313" key="12">
    <source>
        <dbReference type="Proteomes" id="UP000318571"/>
    </source>
</evidence>
<dbReference type="InterPro" id="IPR027417">
    <property type="entry name" value="P-loop_NTPase"/>
</dbReference>
<dbReference type="InterPro" id="IPR016491">
    <property type="entry name" value="Septin"/>
</dbReference>
<reference evidence="11 12" key="1">
    <citation type="journal article" date="2018" name="Nat. Ecol. Evol.">
        <title>Genomic signatures of mitonuclear coevolution across populations of Tigriopus californicus.</title>
        <authorList>
            <person name="Barreto F.S."/>
            <person name="Watson E.T."/>
            <person name="Lima T.G."/>
            <person name="Willett C.S."/>
            <person name="Edmands S."/>
            <person name="Li W."/>
            <person name="Burton R.S."/>
        </authorList>
    </citation>
    <scope>NUCLEOTIDE SEQUENCE [LARGE SCALE GENOMIC DNA]</scope>
    <source>
        <strain evidence="11 12">San Diego</strain>
    </source>
</reference>
<dbReference type="GO" id="GO:0032154">
    <property type="term" value="C:cleavage furrow"/>
    <property type="evidence" value="ECO:0007669"/>
    <property type="project" value="UniProtKB-SubCell"/>
</dbReference>
<comment type="subcellular location">
    <subcellularLocation>
        <location evidence="1">Cleavage furrow</location>
    </subcellularLocation>
</comment>
<dbReference type="Pfam" id="PF00735">
    <property type="entry name" value="Septin"/>
    <property type="match status" value="1"/>
</dbReference>
<dbReference type="OMA" id="RSNPMGS"/>
<keyword evidence="6" id="KW-0131">Cell cycle</keyword>
<feature type="domain" description="Septin-type G" evidence="10">
    <location>
        <begin position="53"/>
        <end position="325"/>
    </location>
</feature>
<gene>
    <name evidence="11" type="ORF">TCAL_06290</name>
</gene>
<organism evidence="11 12">
    <name type="scientific">Tigriopus californicus</name>
    <name type="common">Marine copepod</name>
    <dbReference type="NCBI Taxonomy" id="6832"/>
    <lineage>
        <taxon>Eukaryota</taxon>
        <taxon>Metazoa</taxon>
        <taxon>Ecdysozoa</taxon>
        <taxon>Arthropoda</taxon>
        <taxon>Crustacea</taxon>
        <taxon>Multicrustacea</taxon>
        <taxon>Hexanauplia</taxon>
        <taxon>Copepoda</taxon>
        <taxon>Harpacticoida</taxon>
        <taxon>Harpacticidae</taxon>
        <taxon>Tigriopus</taxon>
    </lineage>
</organism>
<dbReference type="STRING" id="6832.A0A553PJA3"/>
<keyword evidence="5 8" id="KW-0342">GTP-binding</keyword>
<evidence type="ECO:0000256" key="8">
    <source>
        <dbReference type="RuleBase" id="RU004560"/>
    </source>
</evidence>
<dbReference type="SUPFAM" id="SSF52540">
    <property type="entry name" value="P-loop containing nucleoside triphosphate hydrolases"/>
    <property type="match status" value="1"/>
</dbReference>
<keyword evidence="12" id="KW-1185">Reference proteome</keyword>
<evidence type="ECO:0000256" key="9">
    <source>
        <dbReference type="SAM" id="MobiDB-lite"/>
    </source>
</evidence>
<sequence length="454" mass="51960">METKTRPAASRAVSELRDQLPTSAIQSKKLRQLDGYVGFANLPNQVYRKAVKKGFEFTLMVAGESGLGKSTLINSMFLTDIYSVEHPGPSARIKKTVNVDTNNVLLQENGVNLSLTIVDTPGFGDAVDNSDCWDPVIQYVESQYENFLDAETRVNRIVLPDTRVHACVYFIAPSGHGLKPLDVEFMQRLHDKVNIIPVIAKSDTMTPEEVARFKKQILNQIVQSRIKIYEFPESETDEDNEKHENRKMKDRVPFAIVGSNTIIENGDGKKVRGRKYPWGIVDIENLDQCDFIPLRNMLIRTNLQDLKQVTNDVHYENYRCRKLAGVAGGSVDKIPNRNPMAQIEEERREHCNKLLKMEKEMEEVFERKVREKKQKLSDSENDLEKRHKESKEKLEQQKRELENKMLAFEQEKAAWEQAHHVTIDELKRLSMESLDGGKKKKGGALSGVSFRMGR</sequence>
<protein>
    <recommendedName>
        <fullName evidence="7">Septin</fullName>
    </recommendedName>
</protein>
<evidence type="ECO:0000256" key="5">
    <source>
        <dbReference type="ARBA" id="ARBA00023134"/>
    </source>
</evidence>
<dbReference type="PROSITE" id="PS51719">
    <property type="entry name" value="G_SEPTIN"/>
    <property type="match status" value="1"/>
</dbReference>
<evidence type="ECO:0000313" key="11">
    <source>
        <dbReference type="EMBL" id="TRY77744.1"/>
    </source>
</evidence>
<dbReference type="Proteomes" id="UP000318571">
    <property type="component" value="Chromosome 11"/>
</dbReference>
<evidence type="ECO:0000259" key="10">
    <source>
        <dbReference type="PROSITE" id="PS51719"/>
    </source>
</evidence>
<evidence type="ECO:0000256" key="4">
    <source>
        <dbReference type="ARBA" id="ARBA00023054"/>
    </source>
</evidence>
<keyword evidence="3 8" id="KW-0547">Nucleotide-binding</keyword>
<dbReference type="InterPro" id="IPR030379">
    <property type="entry name" value="G_SEPTIN_dom"/>
</dbReference>
<comment type="similarity">
    <text evidence="7 8">Belongs to the TRAFAC class TrmE-Era-EngA-EngB-Septin-like GTPase superfamily. Septin GTPase family.</text>
</comment>
<evidence type="ECO:0000256" key="7">
    <source>
        <dbReference type="PIRNR" id="PIRNR006698"/>
    </source>
</evidence>
<dbReference type="GO" id="GO:0051301">
    <property type="term" value="P:cell division"/>
    <property type="evidence" value="ECO:0007669"/>
    <property type="project" value="UniProtKB-KW"/>
</dbReference>
<dbReference type="FunFam" id="3.40.50.300:FF:000162">
    <property type="entry name" value="septin-7 isoform X1"/>
    <property type="match status" value="1"/>
</dbReference>
<keyword evidence="2" id="KW-0132">Cell division</keyword>
<accession>A0A553PJA3</accession>
<dbReference type="Gene3D" id="3.40.50.300">
    <property type="entry name" value="P-loop containing nucleotide triphosphate hydrolases"/>
    <property type="match status" value="1"/>
</dbReference>
<evidence type="ECO:0000256" key="3">
    <source>
        <dbReference type="ARBA" id="ARBA00022741"/>
    </source>
</evidence>
<dbReference type="PIRSF" id="PIRSF006698">
    <property type="entry name" value="Septin"/>
    <property type="match status" value="1"/>
</dbReference>
<evidence type="ECO:0000256" key="6">
    <source>
        <dbReference type="ARBA" id="ARBA00023306"/>
    </source>
</evidence>
<dbReference type="AlphaFoldDB" id="A0A553PJA3"/>
<feature type="region of interest" description="Disordered" evidence="9">
    <location>
        <begin position="434"/>
        <end position="454"/>
    </location>
</feature>
<dbReference type="GO" id="GO:0005856">
    <property type="term" value="C:cytoskeleton"/>
    <property type="evidence" value="ECO:0007669"/>
    <property type="project" value="UniProtKB-ARBA"/>
</dbReference>
<dbReference type="EMBL" id="VCGU01000003">
    <property type="protein sequence ID" value="TRY77744.1"/>
    <property type="molecule type" value="Genomic_DNA"/>
</dbReference>
<comment type="caution">
    <text evidence="11">The sequence shown here is derived from an EMBL/GenBank/DDBJ whole genome shotgun (WGS) entry which is preliminary data.</text>
</comment>
<dbReference type="GO" id="GO:0005525">
    <property type="term" value="F:GTP binding"/>
    <property type="evidence" value="ECO:0007669"/>
    <property type="project" value="UniProtKB-UniRule"/>
</dbReference>
<proteinExistence type="inferred from homology"/>
<evidence type="ECO:0000256" key="2">
    <source>
        <dbReference type="ARBA" id="ARBA00022618"/>
    </source>
</evidence>
<feature type="region of interest" description="Disordered" evidence="9">
    <location>
        <begin position="370"/>
        <end position="395"/>
    </location>
</feature>
<dbReference type="PANTHER" id="PTHR18884">
    <property type="entry name" value="SEPTIN"/>
    <property type="match status" value="1"/>
</dbReference>